<dbReference type="Proteomes" id="UP000663866">
    <property type="component" value="Unassembled WGS sequence"/>
</dbReference>
<dbReference type="PANTHER" id="PTHR10680">
    <property type="entry name" value="PEPTIDYL-GLYCINE ALPHA-AMIDATING MONOOXYGENASE"/>
    <property type="match status" value="1"/>
</dbReference>
<gene>
    <name evidence="8" type="ORF">GIL414_LOCUS27908</name>
    <name evidence="7" type="ORF">OVN521_LOCUS20759</name>
    <name evidence="5" type="ORF">SMN809_LOCUS2697</name>
    <name evidence="6" type="ORF">UXM345_LOCUS21338</name>
</gene>
<dbReference type="Pfam" id="PF01436">
    <property type="entry name" value="NHL"/>
    <property type="match status" value="1"/>
</dbReference>
<proteinExistence type="predicted"/>
<protein>
    <recommendedName>
        <fullName evidence="11">NHL repeat containing protein</fullName>
    </recommendedName>
</protein>
<dbReference type="PROSITE" id="PS51125">
    <property type="entry name" value="NHL"/>
    <property type="match status" value="1"/>
</dbReference>
<comment type="caution">
    <text evidence="6">The sequence shown here is derived from an EMBL/GenBank/DDBJ whole genome shotgun (WGS) entry which is preliminary data.</text>
</comment>
<dbReference type="PANTHER" id="PTHR10680:SF28">
    <property type="entry name" value="SMP-30_GLUCONOLACTONASE_LRE-LIKE REGION DOMAIN-CONTAINING PROTEIN"/>
    <property type="match status" value="1"/>
</dbReference>
<evidence type="ECO:0000313" key="5">
    <source>
        <dbReference type="EMBL" id="CAF3828126.1"/>
    </source>
</evidence>
<organism evidence="6 9">
    <name type="scientific">Rotaria magnacalcarata</name>
    <dbReference type="NCBI Taxonomy" id="392030"/>
    <lineage>
        <taxon>Eukaryota</taxon>
        <taxon>Metazoa</taxon>
        <taxon>Spiralia</taxon>
        <taxon>Gnathifera</taxon>
        <taxon>Rotifera</taxon>
        <taxon>Eurotatoria</taxon>
        <taxon>Bdelloidea</taxon>
        <taxon>Philodinida</taxon>
        <taxon>Philodinidae</taxon>
        <taxon>Rotaria</taxon>
    </lineage>
</organism>
<dbReference type="Gene3D" id="2.120.10.30">
    <property type="entry name" value="TolB, C-terminal domain"/>
    <property type="match status" value="1"/>
</dbReference>
<evidence type="ECO:0000256" key="4">
    <source>
        <dbReference type="PROSITE-ProRule" id="PRU00504"/>
    </source>
</evidence>
<dbReference type="AlphaFoldDB" id="A0A819TYH1"/>
<dbReference type="Proteomes" id="UP000681720">
    <property type="component" value="Unassembled WGS sequence"/>
</dbReference>
<dbReference type="EMBL" id="CAJOBF010003321">
    <property type="protein sequence ID" value="CAF4085416.1"/>
    <property type="molecule type" value="Genomic_DNA"/>
</dbReference>
<keyword evidence="3" id="KW-0325">Glycoprotein</keyword>
<accession>A0A819TYH1</accession>
<dbReference type="InterPro" id="IPR011042">
    <property type="entry name" value="6-blade_b-propeller_TolB-like"/>
</dbReference>
<evidence type="ECO:0000256" key="3">
    <source>
        <dbReference type="ARBA" id="ARBA00023180"/>
    </source>
</evidence>
<evidence type="ECO:0000313" key="9">
    <source>
        <dbReference type="Proteomes" id="UP000663842"/>
    </source>
</evidence>
<dbReference type="SUPFAM" id="SSF63829">
    <property type="entry name" value="Calcium-dependent phosphotriesterase"/>
    <property type="match status" value="1"/>
</dbReference>
<keyword evidence="1" id="KW-0732">Signal</keyword>
<feature type="repeat" description="NHL" evidence="4">
    <location>
        <begin position="387"/>
        <end position="423"/>
    </location>
</feature>
<sequence>MWSKSILLLVIISLTCMFSIVYAFLYPILHSLFDETRAQICQSASQYEQCSSNTACACLRLMNTVNDGICAYLRVKCSELISCANNNRTCYRPDHICVNHSRCHSTPLCYPIDMTLQIFCPPIPSMTTPPPPVIPDDGICASATWNQNGVTVAGGNGRGSSLDQLNEPLGLFVDEDAAVYVADTLNFRVVKWASGASSGQVVAGGNGEGNQTNQMKYATKIIIDKNGTMFICDHTNMRVQRWFKNDDHGQTIIENISCWGLALDKEESLYVSDWEKLRIMKWPSEEIVAGGNGQGSALNQLFYPCDVFIDQDQSIFVADDGNQRIIKWPVGAKEGIVVAGHNQLESPQSVVVDQMGAVYAVDYGNHVVRWLKDAASGSIIISQHGAGNGTDELSDPTDLAFDRQGNLYVVDRTNSRVQMFTIDKSSCDRNLVST</sequence>
<dbReference type="InterPro" id="IPR001258">
    <property type="entry name" value="NHL_repeat"/>
</dbReference>
<dbReference type="Gene3D" id="2.40.10.500">
    <property type="match status" value="1"/>
</dbReference>
<dbReference type="EMBL" id="CAJOBJ010045816">
    <property type="protein sequence ID" value="CAF4349426.1"/>
    <property type="molecule type" value="Genomic_DNA"/>
</dbReference>
<evidence type="ECO:0000256" key="2">
    <source>
        <dbReference type="ARBA" id="ARBA00022737"/>
    </source>
</evidence>
<evidence type="ECO:0000256" key="1">
    <source>
        <dbReference type="ARBA" id="ARBA00022729"/>
    </source>
</evidence>
<dbReference type="Proteomes" id="UP000663842">
    <property type="component" value="Unassembled WGS sequence"/>
</dbReference>
<dbReference type="Proteomes" id="UP000676336">
    <property type="component" value="Unassembled WGS sequence"/>
</dbReference>
<evidence type="ECO:0000313" key="10">
    <source>
        <dbReference type="Proteomes" id="UP000663866"/>
    </source>
</evidence>
<name>A0A819TYH1_9BILA</name>
<dbReference type="EMBL" id="CAJOBG010004168">
    <property type="protein sequence ID" value="CAF4098433.1"/>
    <property type="molecule type" value="Genomic_DNA"/>
</dbReference>
<evidence type="ECO:0000313" key="7">
    <source>
        <dbReference type="EMBL" id="CAF4098433.1"/>
    </source>
</evidence>
<dbReference type="EMBL" id="CAJOBI010000509">
    <property type="protein sequence ID" value="CAF3828126.1"/>
    <property type="molecule type" value="Genomic_DNA"/>
</dbReference>
<keyword evidence="10" id="KW-1185">Reference proteome</keyword>
<evidence type="ECO:0000313" key="8">
    <source>
        <dbReference type="EMBL" id="CAF4349426.1"/>
    </source>
</evidence>
<dbReference type="GO" id="GO:0005576">
    <property type="term" value="C:extracellular region"/>
    <property type="evidence" value="ECO:0007669"/>
    <property type="project" value="TreeGrafter"/>
</dbReference>
<evidence type="ECO:0008006" key="11">
    <source>
        <dbReference type="Google" id="ProtNLM"/>
    </source>
</evidence>
<reference evidence="6" key="1">
    <citation type="submission" date="2021-02" db="EMBL/GenBank/DDBJ databases">
        <authorList>
            <person name="Nowell W R."/>
        </authorList>
    </citation>
    <scope>NUCLEOTIDE SEQUENCE</scope>
</reference>
<dbReference type="CDD" id="cd05819">
    <property type="entry name" value="NHL"/>
    <property type="match status" value="1"/>
</dbReference>
<keyword evidence="2" id="KW-0677">Repeat</keyword>
<evidence type="ECO:0000313" key="6">
    <source>
        <dbReference type="EMBL" id="CAF4085416.1"/>
    </source>
</evidence>